<organism evidence="6 7">
    <name type="scientific">Nocardia farcinica</name>
    <dbReference type="NCBI Taxonomy" id="37329"/>
    <lineage>
        <taxon>Bacteria</taxon>
        <taxon>Bacillati</taxon>
        <taxon>Actinomycetota</taxon>
        <taxon>Actinomycetes</taxon>
        <taxon>Mycobacteriales</taxon>
        <taxon>Nocardiaceae</taxon>
        <taxon>Nocardia</taxon>
    </lineage>
</organism>
<dbReference type="InterPro" id="IPR036428">
    <property type="entry name" value="PCD_sf"/>
</dbReference>
<evidence type="ECO:0000256" key="3">
    <source>
        <dbReference type="ARBA" id="ARBA00013252"/>
    </source>
</evidence>
<dbReference type="GeneID" id="61133487"/>
<dbReference type="AlphaFoldDB" id="A0A0H5NK15"/>
<evidence type="ECO:0000256" key="4">
    <source>
        <dbReference type="ARBA" id="ARBA00021735"/>
    </source>
</evidence>
<proteinExistence type="inferred from homology"/>
<gene>
    <name evidence="6" type="ORF">ERS450000_01346</name>
</gene>
<dbReference type="GO" id="GO:0008124">
    <property type="term" value="F:4-alpha-hydroxytetrahydrobiopterin dehydratase activity"/>
    <property type="evidence" value="ECO:0007669"/>
    <property type="project" value="UniProtKB-EC"/>
</dbReference>
<dbReference type="RefSeq" id="WP_011209283.1">
    <property type="nucleotide sequence ID" value="NZ_CP031418.1"/>
</dbReference>
<dbReference type="PANTHER" id="PTHR12599">
    <property type="entry name" value="PTERIN-4-ALPHA-CARBINOLAMINE DEHYDRATASE"/>
    <property type="match status" value="1"/>
</dbReference>
<dbReference type="Pfam" id="PF01329">
    <property type="entry name" value="Pterin_4a"/>
    <property type="match status" value="1"/>
</dbReference>
<comment type="similarity">
    <text evidence="2">Belongs to the pterin-4-alpha-carbinolamine dehydratase family.</text>
</comment>
<reference evidence="7" key="1">
    <citation type="submission" date="2015-03" db="EMBL/GenBank/DDBJ databases">
        <authorList>
            <consortium name="Pathogen Informatics"/>
        </authorList>
    </citation>
    <scope>NUCLEOTIDE SEQUENCE [LARGE SCALE GENOMIC DNA]</scope>
    <source>
        <strain evidence="7">NCTC11134</strain>
    </source>
</reference>
<dbReference type="InterPro" id="IPR001533">
    <property type="entry name" value="Pterin_deHydtase"/>
</dbReference>
<sequence length="113" mass="12793">MSALPVPLADSEIAHRLEALPGWVRDGDEITRTFTHTYHECVHLAVYVAAKAREVGHHPDMLITWQRIEFRITTHDVGRKLTEMDFALAREIDRIAEAAGATPVDGTHRDREL</sequence>
<dbReference type="GO" id="GO:0006729">
    <property type="term" value="P:tetrahydrobiopterin biosynthetic process"/>
    <property type="evidence" value="ECO:0007669"/>
    <property type="project" value="InterPro"/>
</dbReference>
<comment type="catalytic activity">
    <reaction evidence="1">
        <text>(4aS,6R)-4a-hydroxy-L-erythro-5,6,7,8-tetrahydrobiopterin = (6R)-L-erythro-6,7-dihydrobiopterin + H2O</text>
        <dbReference type="Rhea" id="RHEA:11920"/>
        <dbReference type="ChEBI" id="CHEBI:15377"/>
        <dbReference type="ChEBI" id="CHEBI:15642"/>
        <dbReference type="ChEBI" id="CHEBI:43120"/>
        <dbReference type="EC" id="4.2.1.96"/>
    </reaction>
</comment>
<dbReference type="EC" id="4.2.1.96" evidence="3"/>
<dbReference type="Proteomes" id="UP000057820">
    <property type="component" value="Chromosome 1"/>
</dbReference>
<keyword evidence="5 6" id="KW-0456">Lyase</keyword>
<name>A0A0H5NK15_NOCFR</name>
<evidence type="ECO:0000313" key="6">
    <source>
        <dbReference type="EMBL" id="CRY75467.1"/>
    </source>
</evidence>
<protein>
    <recommendedName>
        <fullName evidence="4">Putative pterin-4-alpha-carbinolamine dehydratase</fullName>
        <ecNumber evidence="3">4.2.1.96</ecNumber>
    </recommendedName>
</protein>
<evidence type="ECO:0000256" key="2">
    <source>
        <dbReference type="ARBA" id="ARBA00006472"/>
    </source>
</evidence>
<dbReference type="PANTHER" id="PTHR12599:SF0">
    <property type="entry name" value="PTERIN-4-ALPHA-CARBINOLAMINE DEHYDRATASE"/>
    <property type="match status" value="1"/>
</dbReference>
<dbReference type="Gene3D" id="3.30.1360.20">
    <property type="entry name" value="Transcriptional coactivator/pterin dehydratase"/>
    <property type="match status" value="1"/>
</dbReference>
<dbReference type="OMA" id="HTYHECV"/>
<dbReference type="SUPFAM" id="SSF55248">
    <property type="entry name" value="PCD-like"/>
    <property type="match status" value="1"/>
</dbReference>
<evidence type="ECO:0000313" key="7">
    <source>
        <dbReference type="Proteomes" id="UP000057820"/>
    </source>
</evidence>
<dbReference type="NCBIfam" id="NF002017">
    <property type="entry name" value="PRK00823.1-2"/>
    <property type="match status" value="1"/>
</dbReference>
<dbReference type="CDD" id="cd00488">
    <property type="entry name" value="PCD_DCoH"/>
    <property type="match status" value="1"/>
</dbReference>
<accession>A0A0H5NK15</accession>
<evidence type="ECO:0000256" key="5">
    <source>
        <dbReference type="ARBA" id="ARBA00023239"/>
    </source>
</evidence>
<dbReference type="KEGG" id="nfr:ERS450000_01346"/>
<evidence type="ECO:0000256" key="1">
    <source>
        <dbReference type="ARBA" id="ARBA00001554"/>
    </source>
</evidence>
<dbReference type="EMBL" id="LN868938">
    <property type="protein sequence ID" value="CRY75467.1"/>
    <property type="molecule type" value="Genomic_DNA"/>
</dbReference>